<proteinExistence type="predicted"/>
<comment type="caution">
    <text evidence="3">The sequence shown here is derived from an EMBL/GenBank/DDBJ whole genome shotgun (WGS) entry which is preliminary data.</text>
</comment>
<evidence type="ECO:0000256" key="1">
    <source>
        <dbReference type="SAM" id="MobiDB-lite"/>
    </source>
</evidence>
<organism evidence="3 4">
    <name type="scientific">Echria macrotheca</name>
    <dbReference type="NCBI Taxonomy" id="438768"/>
    <lineage>
        <taxon>Eukaryota</taxon>
        <taxon>Fungi</taxon>
        <taxon>Dikarya</taxon>
        <taxon>Ascomycota</taxon>
        <taxon>Pezizomycotina</taxon>
        <taxon>Sordariomycetes</taxon>
        <taxon>Sordariomycetidae</taxon>
        <taxon>Sordariales</taxon>
        <taxon>Schizotheciaceae</taxon>
        <taxon>Echria</taxon>
    </lineage>
</organism>
<dbReference type="PROSITE" id="PS50181">
    <property type="entry name" value="FBOX"/>
    <property type="match status" value="1"/>
</dbReference>
<feature type="region of interest" description="Disordered" evidence="1">
    <location>
        <begin position="1"/>
        <end position="21"/>
    </location>
</feature>
<dbReference type="AlphaFoldDB" id="A0AAJ0B2V1"/>
<dbReference type="Proteomes" id="UP001239445">
    <property type="component" value="Unassembled WGS sequence"/>
</dbReference>
<dbReference type="InterPro" id="IPR032675">
    <property type="entry name" value="LRR_dom_sf"/>
</dbReference>
<evidence type="ECO:0000313" key="3">
    <source>
        <dbReference type="EMBL" id="KAK1750616.1"/>
    </source>
</evidence>
<gene>
    <name evidence="3" type="ORF">QBC47DRAFT_393890</name>
</gene>
<evidence type="ECO:0000313" key="4">
    <source>
        <dbReference type="Proteomes" id="UP001239445"/>
    </source>
</evidence>
<protein>
    <recommendedName>
        <fullName evidence="2">F-box domain-containing protein</fullName>
    </recommendedName>
</protein>
<dbReference type="SUPFAM" id="SSF81383">
    <property type="entry name" value="F-box domain"/>
    <property type="match status" value="1"/>
</dbReference>
<name>A0AAJ0B2V1_9PEZI</name>
<feature type="domain" description="F-box" evidence="2">
    <location>
        <begin position="231"/>
        <end position="278"/>
    </location>
</feature>
<dbReference type="EMBL" id="MU839846">
    <property type="protein sequence ID" value="KAK1750616.1"/>
    <property type="molecule type" value="Genomic_DNA"/>
</dbReference>
<feature type="compositionally biased region" description="Polar residues" evidence="1">
    <location>
        <begin position="8"/>
        <end position="19"/>
    </location>
</feature>
<dbReference type="Gene3D" id="3.80.10.10">
    <property type="entry name" value="Ribonuclease Inhibitor"/>
    <property type="match status" value="1"/>
</dbReference>
<dbReference type="SMART" id="SM00256">
    <property type="entry name" value="FBOX"/>
    <property type="match status" value="1"/>
</dbReference>
<dbReference type="InterPro" id="IPR001810">
    <property type="entry name" value="F-box_dom"/>
</dbReference>
<dbReference type="SUPFAM" id="SSF52047">
    <property type="entry name" value="RNI-like"/>
    <property type="match status" value="1"/>
</dbReference>
<dbReference type="Pfam" id="PF12937">
    <property type="entry name" value="F-box-like"/>
    <property type="match status" value="1"/>
</dbReference>
<sequence length="702" mass="79657">MADVGKTPSPNQSLGVNDDNTMDKMRAKLGEARKLAENHSYEAAMSTLLKTINLCACSPSSNKHPKDKSCNILQCIKAVNSPSIDALRIVTTGPCTCGTIWPACTAPLHAEAVDELAGCLEKAGKWEAALSVALGLVRLDFASAIGYCRVVKILRQLTKTNRTPDNKSGSSVPVNIRYAKLHSPEELWALVKCFIRAGLHNCQNYRQGPETKYDIILRKMAHSLSMMESRKDPIRKLPREILSMIFSYLDTTSLLRCQRVNKEWSQLLLSDRSAWTVVRVKEPRNPGRFFHTFLSNRPGIRTLVFEDLVNSRLEASELQVMLWNMLPNLERMHLGFRKLHDRSLRPIGDIRKRPRAIPVHLSLRGTKGNAVIPLSLREHLESLDYVDGSWLDRFQKRVPLTLDGMLPRLKRLRLTGHFMDLPIDKLALITPQLEHLYLDGHNITSNWPETTDEPSVMWPRLRSLFLGYDVSCHSRCYAPLFHSPLESIEFLCDRESVMSSFFTSRTATGEVLSPLYGDFPVHMHNYPRLRVFRARMPIHPALLENILAPAARNGTLEVLDISMGADGSQGIRQGFGHAPWIQPIPAQDLAYAATESLQTLGLRDFNWAPEGHFSEFDGEPFLDFLKLFPNVHTVAVYPGKYKGVSELLFKLICMDQIKVIYQDFLSGIEWDQAWALARKYGVEVKHANAWMPLPKWPDYRDW</sequence>
<dbReference type="Gene3D" id="1.20.1280.50">
    <property type="match status" value="1"/>
</dbReference>
<evidence type="ECO:0000259" key="2">
    <source>
        <dbReference type="PROSITE" id="PS50181"/>
    </source>
</evidence>
<keyword evidence="4" id="KW-1185">Reference proteome</keyword>
<accession>A0AAJ0B2V1</accession>
<reference evidence="3" key="1">
    <citation type="submission" date="2023-06" db="EMBL/GenBank/DDBJ databases">
        <title>Genome-scale phylogeny and comparative genomics of the fungal order Sordariales.</title>
        <authorList>
            <consortium name="Lawrence Berkeley National Laboratory"/>
            <person name="Hensen N."/>
            <person name="Bonometti L."/>
            <person name="Westerberg I."/>
            <person name="Brannstrom I.O."/>
            <person name="Guillou S."/>
            <person name="Cros-Aarteil S."/>
            <person name="Calhoun S."/>
            <person name="Haridas S."/>
            <person name="Kuo A."/>
            <person name="Mondo S."/>
            <person name="Pangilinan J."/>
            <person name="Riley R."/>
            <person name="Labutti K."/>
            <person name="Andreopoulos B."/>
            <person name="Lipzen A."/>
            <person name="Chen C."/>
            <person name="Yanf M."/>
            <person name="Daum C."/>
            <person name="Ng V."/>
            <person name="Clum A."/>
            <person name="Steindorff A."/>
            <person name="Ohm R."/>
            <person name="Martin F."/>
            <person name="Silar P."/>
            <person name="Natvig D."/>
            <person name="Lalanne C."/>
            <person name="Gautier V."/>
            <person name="Ament-Velasquez S.L."/>
            <person name="Kruys A."/>
            <person name="Hutchinson M.I."/>
            <person name="Powell A.J."/>
            <person name="Barry K."/>
            <person name="Miller A.N."/>
            <person name="Grigoriev I.V."/>
            <person name="Debuchy R."/>
            <person name="Gladieux P."/>
            <person name="Thoren M.H."/>
            <person name="Johannesson H."/>
        </authorList>
    </citation>
    <scope>NUCLEOTIDE SEQUENCE</scope>
    <source>
        <strain evidence="3">PSN4</strain>
    </source>
</reference>
<dbReference type="InterPro" id="IPR036047">
    <property type="entry name" value="F-box-like_dom_sf"/>
</dbReference>